<comment type="similarity">
    <text evidence="2 7">Belongs to the ferrochelatase family.</text>
</comment>
<keyword evidence="7" id="KW-0999">Mitochondrion inner membrane</keyword>
<dbReference type="InterPro" id="IPR019772">
    <property type="entry name" value="Ferrochelatase_AS"/>
</dbReference>
<protein>
    <recommendedName>
        <fullName evidence="7">Ferrochelatase</fullName>
        <ecNumber evidence="7">4.98.1.1</ecNumber>
    </recommendedName>
</protein>
<keyword evidence="6 7" id="KW-0627">Porphyrin biosynthesis</keyword>
<evidence type="ECO:0000256" key="5">
    <source>
        <dbReference type="ARBA" id="ARBA00023239"/>
    </source>
</evidence>
<comment type="pathway">
    <text evidence="1 7">Porphyrin-containing compound metabolism; protoheme biosynthesis; protoheme from protoporphyrin-IX: step 1/1.</text>
</comment>
<keyword evidence="7" id="KW-0472">Membrane</keyword>
<dbReference type="CDD" id="cd00419">
    <property type="entry name" value="Ferrochelatase_C"/>
    <property type="match status" value="1"/>
</dbReference>
<comment type="caution">
    <text evidence="8">The sequence shown here is derived from an EMBL/GenBank/DDBJ whole genome shotgun (WGS) entry which is preliminary data.</text>
</comment>
<dbReference type="Pfam" id="PF00762">
    <property type="entry name" value="Ferrochelatase"/>
    <property type="match status" value="1"/>
</dbReference>
<evidence type="ECO:0000256" key="6">
    <source>
        <dbReference type="ARBA" id="ARBA00023244"/>
    </source>
</evidence>
<keyword evidence="4 7" id="KW-0350">Heme biosynthesis</keyword>
<dbReference type="InParanoid" id="A0A2R5GTZ1"/>
<dbReference type="HAMAP" id="MF_00323">
    <property type="entry name" value="Ferrochelatase"/>
    <property type="match status" value="1"/>
</dbReference>
<dbReference type="NCBIfam" id="TIGR00109">
    <property type="entry name" value="hemH"/>
    <property type="match status" value="1"/>
</dbReference>
<dbReference type="AlphaFoldDB" id="A0A2R5GTZ1"/>
<evidence type="ECO:0000256" key="7">
    <source>
        <dbReference type="RuleBase" id="RU000607"/>
    </source>
</evidence>
<dbReference type="SUPFAM" id="SSF53800">
    <property type="entry name" value="Chelatase"/>
    <property type="match status" value="1"/>
</dbReference>
<keyword evidence="9" id="KW-1185">Reference proteome</keyword>
<dbReference type="PROSITE" id="PS00534">
    <property type="entry name" value="FERROCHELATASE"/>
    <property type="match status" value="1"/>
</dbReference>
<sequence length="403" mass="45138">MMALRSSRLLLRTQGARGLAAAATAANGSGEEPAKKVKTGILMLNMGGPSKPEETGPFLNRLFRDTDIIDLGGGQMQEVFGTVVARMRTPKVEKQYEEIGGSPIRKWTEYQGKRMAAILDEIRPESAPHKAYTAFRYASPLTDVALEEMKRDGVEHAIAFSQFPQWSCTTSGSSMNELWRETRRLGLQDNFRWSIIDRWPLHEGFLEAVTERITERLLEFNEKTRKNVVIVFSAHSVPMKVVEKGDHYVNEIAASVKAVMERLDTKVVGEGKIPGLRTVNKHVLAWQSKVGFLPWMVPSTESVLKNLGKRGHKSVLVVPVAFTSDHIETLFEIGMEYAEDAEKAGIADFRFTEGLNGSETFCNALADVVKNHLDAKQNYSPQYKMKCLTCQKPLCRQIMNPAF</sequence>
<dbReference type="UniPathway" id="UPA00252">
    <property type="reaction ID" value="UER00325"/>
</dbReference>
<dbReference type="GO" id="GO:0004325">
    <property type="term" value="F:ferrochelatase activity"/>
    <property type="evidence" value="ECO:0007669"/>
    <property type="project" value="UniProtKB-UniRule"/>
</dbReference>
<comment type="catalytic activity">
    <reaction evidence="7">
        <text>heme b + 2 H(+) = protoporphyrin IX + Fe(2+)</text>
        <dbReference type="Rhea" id="RHEA:22584"/>
        <dbReference type="ChEBI" id="CHEBI:15378"/>
        <dbReference type="ChEBI" id="CHEBI:29033"/>
        <dbReference type="ChEBI" id="CHEBI:57306"/>
        <dbReference type="ChEBI" id="CHEBI:60344"/>
        <dbReference type="EC" id="4.98.1.1"/>
    </reaction>
</comment>
<dbReference type="CDD" id="cd03411">
    <property type="entry name" value="Ferrochelatase_N"/>
    <property type="match status" value="1"/>
</dbReference>
<dbReference type="Proteomes" id="UP000241890">
    <property type="component" value="Unassembled WGS sequence"/>
</dbReference>
<dbReference type="EMBL" id="BEYU01000187">
    <property type="protein sequence ID" value="GBG34332.1"/>
    <property type="molecule type" value="Genomic_DNA"/>
</dbReference>
<dbReference type="FunCoup" id="A0A2R5GTZ1">
    <property type="interactions" value="214"/>
</dbReference>
<dbReference type="EC" id="4.98.1.1" evidence="7"/>
<dbReference type="InterPro" id="IPR001015">
    <property type="entry name" value="Ferrochelatase"/>
</dbReference>
<accession>A0A2R5GTZ1</accession>
<dbReference type="PANTHER" id="PTHR11108:SF1">
    <property type="entry name" value="FERROCHELATASE, MITOCHONDRIAL"/>
    <property type="match status" value="1"/>
</dbReference>
<dbReference type="GO" id="GO:0005743">
    <property type="term" value="C:mitochondrial inner membrane"/>
    <property type="evidence" value="ECO:0007669"/>
    <property type="project" value="UniProtKB-SubCell"/>
</dbReference>
<evidence type="ECO:0000256" key="1">
    <source>
        <dbReference type="ARBA" id="ARBA00004943"/>
    </source>
</evidence>
<keyword evidence="5 7" id="KW-0456">Lyase</keyword>
<dbReference type="PANTHER" id="PTHR11108">
    <property type="entry name" value="FERROCHELATASE"/>
    <property type="match status" value="1"/>
</dbReference>
<dbReference type="InterPro" id="IPR033644">
    <property type="entry name" value="Ferrochelatase_C"/>
</dbReference>
<reference evidence="8 9" key="1">
    <citation type="submission" date="2017-12" db="EMBL/GenBank/DDBJ databases">
        <title>Sequencing, de novo assembly and annotation of complete genome of a new Thraustochytrid species, strain FCC1311.</title>
        <authorList>
            <person name="Sedici K."/>
            <person name="Godart F."/>
            <person name="Aiese Cigliano R."/>
            <person name="Sanseverino W."/>
            <person name="Barakat M."/>
            <person name="Ortet P."/>
            <person name="Marechal E."/>
            <person name="Cagnac O."/>
            <person name="Amato A."/>
        </authorList>
    </citation>
    <scope>NUCLEOTIDE SEQUENCE [LARGE SCALE GENOMIC DNA]</scope>
</reference>
<evidence type="ECO:0000313" key="9">
    <source>
        <dbReference type="Proteomes" id="UP000241890"/>
    </source>
</evidence>
<evidence type="ECO:0000256" key="4">
    <source>
        <dbReference type="ARBA" id="ARBA00023133"/>
    </source>
</evidence>
<name>A0A2R5GTZ1_9STRA</name>
<gene>
    <name evidence="8" type="ORF">FCC1311_105552</name>
</gene>
<comment type="function">
    <text evidence="7">Catalyzes the ferrous insertion into protoporphyrin IX.</text>
</comment>
<comment type="subcellular location">
    <subcellularLocation>
        <location evidence="7">Mitochondrion inner membrane</location>
    </subcellularLocation>
</comment>
<proteinExistence type="inferred from homology"/>
<dbReference type="OrthoDB" id="1323at2759"/>
<evidence type="ECO:0000256" key="2">
    <source>
        <dbReference type="ARBA" id="ARBA00007718"/>
    </source>
</evidence>
<evidence type="ECO:0000313" key="8">
    <source>
        <dbReference type="EMBL" id="GBG34332.1"/>
    </source>
</evidence>
<dbReference type="InterPro" id="IPR033659">
    <property type="entry name" value="Ferrochelatase_N"/>
</dbReference>
<dbReference type="Gene3D" id="3.40.50.1400">
    <property type="match status" value="2"/>
</dbReference>
<organism evidence="8 9">
    <name type="scientific">Hondaea fermentalgiana</name>
    <dbReference type="NCBI Taxonomy" id="2315210"/>
    <lineage>
        <taxon>Eukaryota</taxon>
        <taxon>Sar</taxon>
        <taxon>Stramenopiles</taxon>
        <taxon>Bigyra</taxon>
        <taxon>Labyrinthulomycetes</taxon>
        <taxon>Thraustochytrida</taxon>
        <taxon>Thraustochytriidae</taxon>
        <taxon>Hondaea</taxon>
    </lineage>
</organism>
<dbReference type="GO" id="GO:0006783">
    <property type="term" value="P:heme biosynthetic process"/>
    <property type="evidence" value="ECO:0007669"/>
    <property type="project" value="UniProtKB-UniRule"/>
</dbReference>
<evidence type="ECO:0000256" key="3">
    <source>
        <dbReference type="ARBA" id="ARBA00023004"/>
    </source>
</evidence>
<keyword evidence="7" id="KW-0496">Mitochondrion</keyword>
<keyword evidence="3 7" id="KW-0408">Iron</keyword>